<proteinExistence type="predicted"/>
<comment type="caution">
    <text evidence="1">The sequence shown here is derived from an EMBL/GenBank/DDBJ whole genome shotgun (WGS) entry which is preliminary data.</text>
</comment>
<evidence type="ECO:0000313" key="2">
    <source>
        <dbReference type="Proteomes" id="UP001597187"/>
    </source>
</evidence>
<name>A0ABD6B047_9EURY</name>
<evidence type="ECO:0000313" key="1">
    <source>
        <dbReference type="EMBL" id="MFD1515217.1"/>
    </source>
</evidence>
<gene>
    <name evidence="1" type="ORF">ACFSBT_18205</name>
</gene>
<keyword evidence="2" id="KW-1185">Reference proteome</keyword>
<dbReference type="AlphaFoldDB" id="A0ABD6B047"/>
<sequence length="70" mass="8149">MPEEQTRRLLRVEGASEVLDENTIRRRVFQVDGLTEFEFDRMSGWLDLVGDTEAVERAVVAIRDLGYHVR</sequence>
<reference evidence="1 2" key="1">
    <citation type="journal article" date="2019" name="Int. J. Syst. Evol. Microbiol.">
        <title>The Global Catalogue of Microorganisms (GCM) 10K type strain sequencing project: providing services to taxonomists for standard genome sequencing and annotation.</title>
        <authorList>
            <consortium name="The Broad Institute Genomics Platform"/>
            <consortium name="The Broad Institute Genome Sequencing Center for Infectious Disease"/>
            <person name="Wu L."/>
            <person name="Ma J."/>
        </authorList>
    </citation>
    <scope>NUCLEOTIDE SEQUENCE [LARGE SCALE GENOMIC DNA]</scope>
    <source>
        <strain evidence="1 2">CGMCC 1.12563</strain>
    </source>
</reference>
<accession>A0ABD6B047</accession>
<dbReference type="Proteomes" id="UP001597187">
    <property type="component" value="Unassembled WGS sequence"/>
</dbReference>
<evidence type="ECO:0008006" key="3">
    <source>
        <dbReference type="Google" id="ProtNLM"/>
    </source>
</evidence>
<protein>
    <recommendedName>
        <fullName evidence="3">HMA domain-containing protein</fullName>
    </recommendedName>
</protein>
<dbReference type="SUPFAM" id="SSF55008">
    <property type="entry name" value="HMA, heavy metal-associated domain"/>
    <property type="match status" value="1"/>
</dbReference>
<dbReference type="RefSeq" id="WP_250875140.1">
    <property type="nucleotide sequence ID" value="NZ_JALXFV010000008.1"/>
</dbReference>
<dbReference type="EMBL" id="JBHUDC010000008">
    <property type="protein sequence ID" value="MFD1515217.1"/>
    <property type="molecule type" value="Genomic_DNA"/>
</dbReference>
<dbReference type="InterPro" id="IPR036163">
    <property type="entry name" value="HMA_dom_sf"/>
</dbReference>
<organism evidence="1 2">
    <name type="scientific">Halomarina rubra</name>
    <dbReference type="NCBI Taxonomy" id="2071873"/>
    <lineage>
        <taxon>Archaea</taxon>
        <taxon>Methanobacteriati</taxon>
        <taxon>Methanobacteriota</taxon>
        <taxon>Stenosarchaea group</taxon>
        <taxon>Halobacteria</taxon>
        <taxon>Halobacteriales</taxon>
        <taxon>Natronomonadaceae</taxon>
        <taxon>Halomarina</taxon>
    </lineage>
</organism>